<dbReference type="CDD" id="cd12254">
    <property type="entry name" value="RRM_hnRNPH_ESRPs_RBM12_like"/>
    <property type="match status" value="1"/>
</dbReference>
<feature type="region of interest" description="Disordered" evidence="4">
    <location>
        <begin position="32"/>
        <end position="74"/>
    </location>
</feature>
<dbReference type="EMBL" id="JALJAT010000007">
    <property type="protein sequence ID" value="KAK4468007.1"/>
    <property type="molecule type" value="Genomic_DNA"/>
</dbReference>
<dbReference type="PROSITE" id="PS50102">
    <property type="entry name" value="RRM"/>
    <property type="match status" value="1"/>
</dbReference>
<dbReference type="GO" id="GO:0003723">
    <property type="term" value="F:RNA binding"/>
    <property type="evidence" value="ECO:0007669"/>
    <property type="project" value="UniProtKB-UniRule"/>
</dbReference>
<keyword evidence="1" id="KW-0677">Repeat</keyword>
<dbReference type="InterPro" id="IPR012677">
    <property type="entry name" value="Nucleotide-bd_a/b_plait_sf"/>
</dbReference>
<evidence type="ECO:0000256" key="2">
    <source>
        <dbReference type="ARBA" id="ARBA00022884"/>
    </source>
</evidence>
<organism evidence="6 7">
    <name type="scientific">Schistosoma mekongi</name>
    <name type="common">Parasitic worm</name>
    <dbReference type="NCBI Taxonomy" id="38744"/>
    <lineage>
        <taxon>Eukaryota</taxon>
        <taxon>Metazoa</taxon>
        <taxon>Spiralia</taxon>
        <taxon>Lophotrochozoa</taxon>
        <taxon>Platyhelminthes</taxon>
        <taxon>Trematoda</taxon>
        <taxon>Digenea</taxon>
        <taxon>Strigeidida</taxon>
        <taxon>Schistosomatoidea</taxon>
        <taxon>Schistosomatidae</taxon>
        <taxon>Schistosoma</taxon>
    </lineage>
</organism>
<evidence type="ECO:0000256" key="4">
    <source>
        <dbReference type="SAM" id="MobiDB-lite"/>
    </source>
</evidence>
<sequence>MQSKGYTEVNKESNVTIVKDINNDYSVNNCVDLKHKSSDNHNDEENGPSTAKRQCLSDVDDVNNRTSDINNSNNNTMMTNVEFKYWLVLTVVTTGKQGSELGSDQTPLIQFNGILGNFFTNKIVDRINVTIRPEHFTPNHHKSIHLINSKSHLQSYINTSNEPKSDNYILPHWNNKINQLSPPMNILKSIPGVESTRYTSTTAQYISISTEALEAAGLQNISECENHNLTFKELIIKIMNWLHDHGAFNNVLVNNKSSILLITENHQSIRNVLHAEAAYRSLDNELMNRSPWLMYVDIVKCCQEFLLQQSNSSNHENYVNDKEIIEQQRIERHQLHDIFEAAHALQVKYEETKVAIVKAEIMANIVVALNIKGYQVKNPEYVHYNYEHKTFSRKLKMDDNQVVEIRQVPWSATPSTIAHYFAGLNVHPGGVAIRLTDGRRSNTAIVAFNDSMNAQLALARNQHHLYGSLTAETMNSPADVNNTSSLTNHELIHNNNSTNTSSDKNNNNNNNNNNNQSCINNRSECPTDGIQQIVSTSMKPMYLQIHSASGREFIQCAGCDQECVTNFLNQLTNGEQVVVRVRGLPYTTTKKQIIEFFNVVQAPVMLDEQGIYLVVYPDRRPTGDAFVLFNDDQIATKALIRHKDYLGDRYVELFKASPSEMVQVCYNVTLFHGSPSGQKTHFGISGYQSNGMINGGAPTNCFNVVNYINNNTANSINNNEAYFSTAFIHLKPSTDTRALSNIQNLWNSREIPLSLPHNLLTPSGIGLNSPVLNGSVMRNEQTFGVSASMPIVPSNNLPVHFNLISSIGATNPFIRDLTDPTDPECPFARTLPVGGTCAMVQMNELPMETSRHDIRLYLGPANFAKVYRMKRMETVTNSNTSTWLLSLRNTSEAVQFIRDLISRSFTITTLGRNNSQQFKVIPNIPKFTLYAVNQNGKLSVVNLTDNLFGIPIERIHSTSWLNWSQKSIKLPIKANCDEQNMLNAVTSQIQFYQPTLALKPTSFSIKNFDVSNFINSISSLHLSPTVNQQDYKHLSSSSNLLSSCNTINSNISLNFKPTSHGNNNSNVSVQYNLPSFTESIVMLAGAPADATHEELLSLFNPVKNLLTAQPYFVPFQYQSNGTAIFLASFNNPLDAQTAVHYCPNGSLRSNKYVVGAACLIPSTSTTSYANNITTSSPMSPINTTNLLTLSNLINFPGILPNNSLTSGVLLLPSTPTVRQNRLNFP</sequence>
<reference evidence="6" key="2">
    <citation type="journal article" date="2023" name="Infect Dis Poverty">
        <title>Chromosome-scale genome of the human blood fluke Schistosoma mekongi and its implications for public health.</title>
        <authorList>
            <person name="Zhou M."/>
            <person name="Xu L."/>
            <person name="Xu D."/>
            <person name="Chen W."/>
            <person name="Khan J."/>
            <person name="Hu Y."/>
            <person name="Huang H."/>
            <person name="Wei H."/>
            <person name="Zhang Y."/>
            <person name="Chusongsang P."/>
            <person name="Tanasarnprasert K."/>
            <person name="Hu X."/>
            <person name="Limpanont Y."/>
            <person name="Lv Z."/>
        </authorList>
    </citation>
    <scope>NUCLEOTIDE SEQUENCE</scope>
    <source>
        <strain evidence="6">LV_2022a</strain>
    </source>
</reference>
<protein>
    <recommendedName>
        <fullName evidence="5">RRM domain-containing protein</fullName>
    </recommendedName>
</protein>
<evidence type="ECO:0000256" key="1">
    <source>
        <dbReference type="ARBA" id="ARBA00022737"/>
    </source>
</evidence>
<evidence type="ECO:0000313" key="7">
    <source>
        <dbReference type="Proteomes" id="UP001292079"/>
    </source>
</evidence>
<dbReference type="InterPro" id="IPR050666">
    <property type="entry name" value="ESRP"/>
</dbReference>
<feature type="compositionally biased region" description="Low complexity" evidence="4">
    <location>
        <begin position="494"/>
        <end position="522"/>
    </location>
</feature>
<feature type="compositionally biased region" description="Low complexity" evidence="4">
    <location>
        <begin position="64"/>
        <end position="74"/>
    </location>
</feature>
<evidence type="ECO:0000259" key="5">
    <source>
        <dbReference type="PROSITE" id="PS50102"/>
    </source>
</evidence>
<feature type="compositionally biased region" description="Basic and acidic residues" evidence="4">
    <location>
        <begin position="32"/>
        <end position="44"/>
    </location>
</feature>
<dbReference type="SUPFAM" id="SSF54928">
    <property type="entry name" value="RNA-binding domain, RBD"/>
    <property type="match status" value="2"/>
</dbReference>
<evidence type="ECO:0000256" key="3">
    <source>
        <dbReference type="PROSITE-ProRule" id="PRU00176"/>
    </source>
</evidence>
<proteinExistence type="predicted"/>
<dbReference type="InterPro" id="IPR000504">
    <property type="entry name" value="RRM_dom"/>
</dbReference>
<name>A0AAE1Z6Z3_SCHME</name>
<gene>
    <name evidence="6" type="ORF">MN116_008187</name>
</gene>
<dbReference type="Gene3D" id="3.30.70.330">
    <property type="match status" value="2"/>
</dbReference>
<keyword evidence="7" id="KW-1185">Reference proteome</keyword>
<dbReference type="InterPro" id="IPR035979">
    <property type="entry name" value="RBD_domain_sf"/>
</dbReference>
<keyword evidence="2 3" id="KW-0694">RNA-binding</keyword>
<evidence type="ECO:0000313" key="6">
    <source>
        <dbReference type="EMBL" id="KAK4468007.1"/>
    </source>
</evidence>
<reference evidence="6" key="1">
    <citation type="submission" date="2022-04" db="EMBL/GenBank/DDBJ databases">
        <authorList>
            <person name="Xu L."/>
            <person name="Lv Z."/>
        </authorList>
    </citation>
    <scope>NUCLEOTIDE SEQUENCE</scope>
    <source>
        <strain evidence="6">LV_2022a</strain>
    </source>
</reference>
<dbReference type="Proteomes" id="UP001292079">
    <property type="component" value="Unassembled WGS sequence"/>
</dbReference>
<dbReference type="AlphaFoldDB" id="A0AAE1Z6Z3"/>
<feature type="region of interest" description="Disordered" evidence="4">
    <location>
        <begin position="490"/>
        <end position="522"/>
    </location>
</feature>
<feature type="domain" description="RRM" evidence="5">
    <location>
        <begin position="577"/>
        <end position="658"/>
    </location>
</feature>
<dbReference type="SMART" id="SM00360">
    <property type="entry name" value="RRM"/>
    <property type="match status" value="1"/>
</dbReference>
<comment type="caution">
    <text evidence="6">The sequence shown here is derived from an EMBL/GenBank/DDBJ whole genome shotgun (WGS) entry which is preliminary data.</text>
</comment>
<dbReference type="PANTHER" id="PTHR13976">
    <property type="entry name" value="HETEROGENEOUS NUCLEAR RIBONUCLEOPROTEIN-RELATED"/>
    <property type="match status" value="1"/>
</dbReference>
<accession>A0AAE1Z6Z3</accession>